<dbReference type="RefSeq" id="WP_191697235.1">
    <property type="nucleotide sequence ID" value="NZ_JACSQO010000005.1"/>
</dbReference>
<comment type="caution">
    <text evidence="1">The sequence shown here is derived from an EMBL/GenBank/DDBJ whole genome shotgun (WGS) entry which is preliminary data.</text>
</comment>
<organism evidence="1 2">
    <name type="scientific">Psychrobacillus faecigallinarum</name>
    <dbReference type="NCBI Taxonomy" id="2762235"/>
    <lineage>
        <taxon>Bacteria</taxon>
        <taxon>Bacillati</taxon>
        <taxon>Bacillota</taxon>
        <taxon>Bacilli</taxon>
        <taxon>Bacillales</taxon>
        <taxon>Bacillaceae</taxon>
        <taxon>Psychrobacillus</taxon>
    </lineage>
</organism>
<proteinExistence type="predicted"/>
<protein>
    <submittedName>
        <fullName evidence="1">Uncharacterized protein</fullName>
    </submittedName>
</protein>
<evidence type="ECO:0000313" key="2">
    <source>
        <dbReference type="Proteomes" id="UP000640786"/>
    </source>
</evidence>
<gene>
    <name evidence="1" type="ORF">H9650_11295</name>
</gene>
<keyword evidence="2" id="KW-1185">Reference proteome</keyword>
<evidence type="ECO:0000313" key="1">
    <source>
        <dbReference type="EMBL" id="MBD7944700.1"/>
    </source>
</evidence>
<sequence>MKWEYFEDEYGKYKKRINEFGLPEVHTIERKKKWYDENPQAQIEPQPPSETEILTDYVIEVDYRVTMIELGL</sequence>
<reference evidence="1 2" key="1">
    <citation type="submission" date="2020-08" db="EMBL/GenBank/DDBJ databases">
        <title>A Genomic Blueprint of the Chicken Gut Microbiome.</title>
        <authorList>
            <person name="Gilroy R."/>
            <person name="Ravi A."/>
            <person name="Getino M."/>
            <person name="Pursley I."/>
            <person name="Horton D.L."/>
            <person name="Alikhan N.-F."/>
            <person name="Baker D."/>
            <person name="Gharbi K."/>
            <person name="Hall N."/>
            <person name="Watson M."/>
            <person name="Adriaenssens E.M."/>
            <person name="Foster-Nyarko E."/>
            <person name="Jarju S."/>
            <person name="Secka A."/>
            <person name="Antonio M."/>
            <person name="Oren A."/>
            <person name="Chaudhuri R."/>
            <person name="La Ragione R.M."/>
            <person name="Hildebrand F."/>
            <person name="Pallen M.J."/>
        </authorList>
    </citation>
    <scope>NUCLEOTIDE SEQUENCE [LARGE SCALE GENOMIC DNA]</scope>
    <source>
        <strain evidence="1 2">Sa2BUA9</strain>
    </source>
</reference>
<dbReference type="Proteomes" id="UP000640786">
    <property type="component" value="Unassembled WGS sequence"/>
</dbReference>
<dbReference type="EMBL" id="JACSQO010000005">
    <property type="protein sequence ID" value="MBD7944700.1"/>
    <property type="molecule type" value="Genomic_DNA"/>
</dbReference>
<accession>A0ABR8RA72</accession>
<name>A0ABR8RA72_9BACI</name>